<keyword evidence="1" id="KW-0732">Signal</keyword>
<feature type="chain" id="PRO_5002203085" evidence="1">
    <location>
        <begin position="27"/>
        <end position="85"/>
    </location>
</feature>
<sequence>MMASAKLLSFALLVLTTVAMIGVPSADTSSVPYGPDVILPCRGNYICFIHTDGRQYGCPQGGKCIPNGNYDQHGYAQGKCFCAHG</sequence>
<protein>
    <submittedName>
        <fullName evidence="2">Putative secreted protein</fullName>
    </submittedName>
</protein>
<feature type="signal peptide" evidence="1">
    <location>
        <begin position="1"/>
        <end position="26"/>
    </location>
</feature>
<evidence type="ECO:0000313" key="2">
    <source>
        <dbReference type="EMBL" id="JAG91563.1"/>
    </source>
</evidence>
<organism evidence="2">
    <name type="scientific">Amblyomma americanum</name>
    <name type="common">Lone star tick</name>
    <dbReference type="NCBI Taxonomy" id="6943"/>
    <lineage>
        <taxon>Eukaryota</taxon>
        <taxon>Metazoa</taxon>
        <taxon>Ecdysozoa</taxon>
        <taxon>Arthropoda</taxon>
        <taxon>Chelicerata</taxon>
        <taxon>Arachnida</taxon>
        <taxon>Acari</taxon>
        <taxon>Parasitiformes</taxon>
        <taxon>Ixodida</taxon>
        <taxon>Ixodoidea</taxon>
        <taxon>Ixodidae</taxon>
        <taxon>Amblyomminae</taxon>
        <taxon>Amblyomma</taxon>
    </lineage>
</organism>
<dbReference type="AlphaFoldDB" id="A0A0C9SEJ8"/>
<reference evidence="2" key="1">
    <citation type="journal article" date="2015" name="PLoS ONE">
        <title>An Insight into the Sialome of the Lone Star Tick, Amblyomma americanum, with a Glimpse on Its Time Dependent Gene Expression.</title>
        <authorList>
            <person name="Karim S."/>
            <person name="Ribeiro J.M."/>
        </authorList>
    </citation>
    <scope>NUCLEOTIDE SEQUENCE</scope>
    <source>
        <tissue evidence="2">Salivary gland</tissue>
    </source>
</reference>
<name>A0A0C9SEJ8_AMBAM</name>
<dbReference type="EMBL" id="GBZX01001177">
    <property type="protein sequence ID" value="JAG91563.1"/>
    <property type="molecule type" value="mRNA"/>
</dbReference>
<proteinExistence type="evidence at transcript level"/>
<accession>A0A0C9SEJ8</accession>
<evidence type="ECO:0000256" key="1">
    <source>
        <dbReference type="SAM" id="SignalP"/>
    </source>
</evidence>